<evidence type="ECO:0000313" key="6">
    <source>
        <dbReference type="EMBL" id="KGM54588.1"/>
    </source>
</evidence>
<keyword evidence="1" id="KW-0902">Two-component regulatory system</keyword>
<dbReference type="SMART" id="SM00850">
    <property type="entry name" value="LytTR"/>
    <property type="match status" value="1"/>
</dbReference>
<dbReference type="RefSeq" id="WP_036212333.1">
    <property type="nucleotide sequence ID" value="NZ_AVPT01000025.1"/>
</dbReference>
<gene>
    <name evidence="6" type="ORF">N799_09170</name>
</gene>
<keyword evidence="2" id="KW-0238">DNA-binding</keyword>
<dbReference type="PANTHER" id="PTHR48111">
    <property type="entry name" value="REGULATOR OF RPOS"/>
    <property type="match status" value="1"/>
</dbReference>
<dbReference type="SUPFAM" id="SSF52172">
    <property type="entry name" value="CheY-like"/>
    <property type="match status" value="1"/>
</dbReference>
<dbReference type="GO" id="GO:0032993">
    <property type="term" value="C:protein-DNA complex"/>
    <property type="evidence" value="ECO:0007669"/>
    <property type="project" value="TreeGrafter"/>
</dbReference>
<dbReference type="PROSITE" id="PS50110">
    <property type="entry name" value="RESPONSE_REGULATORY"/>
    <property type="match status" value="1"/>
</dbReference>
<feature type="domain" description="Response regulatory" evidence="4">
    <location>
        <begin position="7"/>
        <end position="122"/>
    </location>
</feature>
<dbReference type="PROSITE" id="PS50930">
    <property type="entry name" value="HTH_LYTTR"/>
    <property type="match status" value="1"/>
</dbReference>
<evidence type="ECO:0000259" key="5">
    <source>
        <dbReference type="PROSITE" id="PS50930"/>
    </source>
</evidence>
<dbReference type="GO" id="GO:0000156">
    <property type="term" value="F:phosphorelay response regulator activity"/>
    <property type="evidence" value="ECO:0007669"/>
    <property type="project" value="TreeGrafter"/>
</dbReference>
<evidence type="ECO:0000259" key="4">
    <source>
        <dbReference type="PROSITE" id="PS50110"/>
    </source>
</evidence>
<accession>A0A0A0EWX9</accession>
<dbReference type="OrthoDB" id="236568at2"/>
<dbReference type="Gene3D" id="3.40.50.2300">
    <property type="match status" value="1"/>
</dbReference>
<name>A0A0A0EWX9_9GAMM</name>
<dbReference type="PANTHER" id="PTHR48111:SF69">
    <property type="entry name" value="RESPONSE REGULATOR RECEIVER"/>
    <property type="match status" value="1"/>
</dbReference>
<dbReference type="STRING" id="913325.N799_09170"/>
<proteinExistence type="predicted"/>
<dbReference type="Pfam" id="PF04397">
    <property type="entry name" value="LytTR"/>
    <property type="match status" value="1"/>
</dbReference>
<dbReference type="Pfam" id="PF00072">
    <property type="entry name" value="Response_reg"/>
    <property type="match status" value="1"/>
</dbReference>
<feature type="modified residue" description="4-aspartylphosphate" evidence="3">
    <location>
        <position position="59"/>
    </location>
</feature>
<dbReference type="InterPro" id="IPR007492">
    <property type="entry name" value="LytTR_DNA-bd_dom"/>
</dbReference>
<dbReference type="GO" id="GO:0000976">
    <property type="term" value="F:transcription cis-regulatory region binding"/>
    <property type="evidence" value="ECO:0007669"/>
    <property type="project" value="TreeGrafter"/>
</dbReference>
<dbReference type="Gene3D" id="2.40.50.1020">
    <property type="entry name" value="LytTr DNA-binding domain"/>
    <property type="match status" value="1"/>
</dbReference>
<dbReference type="InterPro" id="IPR001789">
    <property type="entry name" value="Sig_transdc_resp-reg_receiver"/>
</dbReference>
<dbReference type="InterPro" id="IPR039420">
    <property type="entry name" value="WalR-like"/>
</dbReference>
<keyword evidence="3" id="KW-0597">Phosphoprotein</keyword>
<dbReference type="InterPro" id="IPR011006">
    <property type="entry name" value="CheY-like_superfamily"/>
</dbReference>
<keyword evidence="7" id="KW-1185">Reference proteome</keyword>
<reference evidence="6 7" key="1">
    <citation type="journal article" date="2015" name="Stand. Genomic Sci.">
        <title>Genomic information of the arsenic-resistant bacterium Lysobacter arseniciresistens type strain ZS79(T) and comparison of Lysobacter draft genomes.</title>
        <authorList>
            <person name="Liu L."/>
            <person name="Zhang S."/>
            <person name="Luo M."/>
            <person name="Wang G."/>
        </authorList>
    </citation>
    <scope>NUCLEOTIDE SEQUENCE [LARGE SCALE GENOMIC DNA]</scope>
    <source>
        <strain evidence="6 7">ZS79</strain>
    </source>
</reference>
<dbReference type="GO" id="GO:0006355">
    <property type="term" value="P:regulation of DNA-templated transcription"/>
    <property type="evidence" value="ECO:0007669"/>
    <property type="project" value="TreeGrafter"/>
</dbReference>
<evidence type="ECO:0000256" key="2">
    <source>
        <dbReference type="ARBA" id="ARBA00023125"/>
    </source>
</evidence>
<protein>
    <submittedName>
        <fullName evidence="6">Transcriptional regulator</fullName>
    </submittedName>
</protein>
<comment type="caution">
    <text evidence="6">The sequence shown here is derived from an EMBL/GenBank/DDBJ whole genome shotgun (WGS) entry which is preliminary data.</text>
</comment>
<dbReference type="AlphaFoldDB" id="A0A0A0EWX9"/>
<dbReference type="Proteomes" id="UP000029989">
    <property type="component" value="Unassembled WGS sequence"/>
</dbReference>
<dbReference type="EMBL" id="AVPT01000025">
    <property type="protein sequence ID" value="KGM54588.1"/>
    <property type="molecule type" value="Genomic_DNA"/>
</dbReference>
<organism evidence="6 7">
    <name type="scientific">Lysobacter arseniciresistens ZS79</name>
    <dbReference type="NCBI Taxonomy" id="913325"/>
    <lineage>
        <taxon>Bacteria</taxon>
        <taxon>Pseudomonadati</taxon>
        <taxon>Pseudomonadota</taxon>
        <taxon>Gammaproteobacteria</taxon>
        <taxon>Lysobacterales</taxon>
        <taxon>Lysobacteraceae</taxon>
        <taxon>Novilysobacter</taxon>
    </lineage>
</organism>
<feature type="domain" description="HTH LytTR-type" evidence="5">
    <location>
        <begin position="160"/>
        <end position="262"/>
    </location>
</feature>
<sequence>MPEHAPTCIVAEDEALLRRALLDQLASAWPQLRVLVECEDGAGAVEALAEHHPDVAFLDIRMPGLTGLDVAAAAVEASPATQIVFVTAYDQYAVDAFERGAVDYLLKPIRPERLATTIERLQSRSGNNEAAALAGLLERLGAHPGLQQRGADAPPPLTWLTASAGRETRLILVDEVAYFRADNKYTTVVTADGEALLRTPIKDLLAVLDGNTFKQIHRSTIVNLKAVAGVVRDDSGRGTVRLKSRPETLAVSAPFMALFRHM</sequence>
<dbReference type="GO" id="GO:0005829">
    <property type="term" value="C:cytosol"/>
    <property type="evidence" value="ECO:0007669"/>
    <property type="project" value="TreeGrafter"/>
</dbReference>
<evidence type="ECO:0000256" key="1">
    <source>
        <dbReference type="ARBA" id="ARBA00023012"/>
    </source>
</evidence>
<evidence type="ECO:0000313" key="7">
    <source>
        <dbReference type="Proteomes" id="UP000029989"/>
    </source>
</evidence>
<evidence type="ECO:0000256" key="3">
    <source>
        <dbReference type="PROSITE-ProRule" id="PRU00169"/>
    </source>
</evidence>
<dbReference type="eggNOG" id="COG3279">
    <property type="taxonomic scope" value="Bacteria"/>
</dbReference>
<dbReference type="SMART" id="SM00448">
    <property type="entry name" value="REC"/>
    <property type="match status" value="1"/>
</dbReference>